<evidence type="ECO:0000256" key="9">
    <source>
        <dbReference type="ARBA" id="ARBA00022729"/>
    </source>
</evidence>
<dbReference type="FunFam" id="3.10.130.10:FF:000001">
    <property type="entry name" value="Ribonuclease pancreatic"/>
    <property type="match status" value="1"/>
</dbReference>
<dbReference type="GO" id="GO:0016787">
    <property type="term" value="F:hydrolase activity"/>
    <property type="evidence" value="ECO:0007669"/>
    <property type="project" value="UniProtKB-KW"/>
</dbReference>
<dbReference type="InterPro" id="IPR023411">
    <property type="entry name" value="RNaseA_AS"/>
</dbReference>
<dbReference type="EMBL" id="KN122898">
    <property type="protein sequence ID" value="KFO27575.1"/>
    <property type="molecule type" value="Genomic_DNA"/>
</dbReference>
<keyword evidence="7" id="KW-0929">Antimicrobial</keyword>
<dbReference type="InterPro" id="IPR023412">
    <property type="entry name" value="RNaseA_domain"/>
</dbReference>
<dbReference type="OMA" id="HVCTLAN"/>
<evidence type="ECO:0000256" key="11">
    <source>
        <dbReference type="ARBA" id="ARBA00022801"/>
    </source>
</evidence>
<comment type="similarity">
    <text evidence="4 22">Belongs to the pancreatic ribonuclease family.</text>
</comment>
<evidence type="ECO:0000256" key="13">
    <source>
        <dbReference type="ARBA" id="ARBA00023157"/>
    </source>
</evidence>
<protein>
    <recommendedName>
        <fullName evidence="20">Ribonuclease K6</fullName>
        <ecNumber evidence="5">4.6.1.18</ecNumber>
    </recommendedName>
</protein>
<keyword evidence="16" id="KW-0456">Lyase</keyword>
<dbReference type="InterPro" id="IPR036816">
    <property type="entry name" value="RNaseA-like_dom_sf"/>
</dbReference>
<dbReference type="PANTHER" id="PTHR11437:SF4">
    <property type="entry name" value="RIBONUCLEASE K6"/>
    <property type="match status" value="1"/>
</dbReference>
<feature type="domain" description="Ribonuclease A-domain" evidence="23">
    <location>
        <begin position="28"/>
        <end position="153"/>
    </location>
</feature>
<evidence type="ECO:0000256" key="17">
    <source>
        <dbReference type="ARBA" id="ARBA00034016"/>
    </source>
</evidence>
<evidence type="ECO:0000259" key="23">
    <source>
        <dbReference type="SMART" id="SM00092"/>
    </source>
</evidence>
<dbReference type="CDD" id="cd06265">
    <property type="entry name" value="RNase_A_canonical"/>
    <property type="match status" value="1"/>
</dbReference>
<keyword evidence="15" id="KW-0458">Lysosome</keyword>
<name>A0A091DBD6_FUKDA</name>
<dbReference type="PRINTS" id="PR00794">
    <property type="entry name" value="RIBONUCLEASE"/>
</dbReference>
<evidence type="ECO:0000256" key="2">
    <source>
        <dbReference type="ARBA" id="ARBA00004463"/>
    </source>
</evidence>
<dbReference type="Pfam" id="PF00074">
    <property type="entry name" value="RnaseA"/>
    <property type="match status" value="1"/>
</dbReference>
<dbReference type="GO" id="GO:0005764">
    <property type="term" value="C:lysosome"/>
    <property type="evidence" value="ECO:0007669"/>
    <property type="project" value="UniProtKB-SubCell"/>
</dbReference>
<evidence type="ECO:0000256" key="14">
    <source>
        <dbReference type="ARBA" id="ARBA00023180"/>
    </source>
</evidence>
<comment type="function">
    <text evidence="21">Ribonuclease which shows a preference for the pyrimidines uridine and cytosine. Has potent antibacterial activity against a range of Gram-positive and Gram-negative bacteria, including P.aeruginosa, A.baumanii, M.luteus, S.aureus, E.faecalis, E.faecium, S.saprophyticus and E.coli. Causes loss of bacterial membrane integrity, and also promotes agglutination of Gram-negative bacteria. Probably contributes to urinary tract sterility. Bactericidal activity is independent of RNase activity.</text>
</comment>
<evidence type="ECO:0000313" key="25">
    <source>
        <dbReference type="Proteomes" id="UP000028990"/>
    </source>
</evidence>
<organism evidence="24 25">
    <name type="scientific">Fukomys damarensis</name>
    <name type="common">Damaraland mole rat</name>
    <name type="synonym">Cryptomys damarensis</name>
    <dbReference type="NCBI Taxonomy" id="885580"/>
    <lineage>
        <taxon>Eukaryota</taxon>
        <taxon>Metazoa</taxon>
        <taxon>Chordata</taxon>
        <taxon>Craniata</taxon>
        <taxon>Vertebrata</taxon>
        <taxon>Euteleostomi</taxon>
        <taxon>Mammalia</taxon>
        <taxon>Eutheria</taxon>
        <taxon>Euarchontoglires</taxon>
        <taxon>Glires</taxon>
        <taxon>Rodentia</taxon>
        <taxon>Hystricomorpha</taxon>
        <taxon>Bathyergidae</taxon>
        <taxon>Fukomys</taxon>
    </lineage>
</organism>
<evidence type="ECO:0000256" key="1">
    <source>
        <dbReference type="ARBA" id="ARBA00004371"/>
    </source>
</evidence>
<keyword evidence="10 22" id="KW-0255">Endonuclease</keyword>
<keyword evidence="12" id="KW-0044">Antibiotic</keyword>
<evidence type="ECO:0000256" key="5">
    <source>
        <dbReference type="ARBA" id="ARBA00012569"/>
    </source>
</evidence>
<dbReference type="SUPFAM" id="SSF54076">
    <property type="entry name" value="RNase A-like"/>
    <property type="match status" value="1"/>
</dbReference>
<feature type="chain" id="PRO_5007746007" description="Ribonuclease K6" evidence="22">
    <location>
        <begin position="25"/>
        <end position="153"/>
    </location>
</feature>
<comment type="catalytic activity">
    <reaction evidence="17">
        <text>an [RNA] containing uridine + H2O = an [RNA]-3'-uridine-3'-phosphate + a 5'-hydroxy-ribonucleotide-3'-[RNA].</text>
        <dbReference type="EC" id="4.6.1.18"/>
    </reaction>
</comment>
<gene>
    <name evidence="24" type="ORF">H920_11117</name>
</gene>
<dbReference type="SMART" id="SM00092">
    <property type="entry name" value="RNAse_Pc"/>
    <property type="match status" value="1"/>
</dbReference>
<evidence type="ECO:0000256" key="3">
    <source>
        <dbReference type="ARBA" id="ARBA00004613"/>
    </source>
</evidence>
<dbReference type="Proteomes" id="UP000028990">
    <property type="component" value="Unassembled WGS sequence"/>
</dbReference>
<dbReference type="GO" id="GO:0005576">
    <property type="term" value="C:extracellular region"/>
    <property type="evidence" value="ECO:0007669"/>
    <property type="project" value="UniProtKB-SubCell"/>
</dbReference>
<sequence>MAGNVRFPLLLLLGLFAMLSPLWAVPPGFTPFRWFAVQHVHPNPLTSCNGAMRGINQNLPHGGCKPTNTFLHDSSQNVIHVCTLANIPCKNRRYNNCHQSASPVNMTVCRLIRGSTPPNCRYTNRNSFAGFTVACNSPQAGDPLDPLVPVHLD</sequence>
<dbReference type="EC" id="4.6.1.18" evidence="5"/>
<accession>A0A091DBD6</accession>
<proteinExistence type="inferred from homology"/>
<dbReference type="GO" id="GO:0004522">
    <property type="term" value="F:ribonuclease A activity"/>
    <property type="evidence" value="ECO:0007669"/>
    <property type="project" value="UniProtKB-EC"/>
</dbReference>
<evidence type="ECO:0000256" key="16">
    <source>
        <dbReference type="ARBA" id="ARBA00023239"/>
    </source>
</evidence>
<evidence type="ECO:0000256" key="18">
    <source>
        <dbReference type="ARBA" id="ARBA00034055"/>
    </source>
</evidence>
<evidence type="ECO:0000256" key="6">
    <source>
        <dbReference type="ARBA" id="ARBA00022525"/>
    </source>
</evidence>
<comment type="subunit">
    <text evidence="19">Interacts (via N-terminus) with bacterial lipopolysaccharide (LPS).</text>
</comment>
<evidence type="ECO:0000256" key="10">
    <source>
        <dbReference type="ARBA" id="ARBA00022759"/>
    </source>
</evidence>
<keyword evidence="13" id="KW-1015">Disulfide bond</keyword>
<keyword evidence="14" id="KW-0325">Glycoprotein</keyword>
<evidence type="ECO:0000256" key="21">
    <source>
        <dbReference type="ARBA" id="ARBA00045485"/>
    </source>
</evidence>
<evidence type="ECO:0000256" key="8">
    <source>
        <dbReference type="ARBA" id="ARBA00022722"/>
    </source>
</evidence>
<dbReference type="InterPro" id="IPR001427">
    <property type="entry name" value="RNaseA"/>
</dbReference>
<dbReference type="PANTHER" id="PTHR11437">
    <property type="entry name" value="RIBONUCLEASE"/>
    <property type="match status" value="1"/>
</dbReference>
<comment type="catalytic activity">
    <reaction evidence="18">
        <text>an [RNA] containing cytidine + H2O = an [RNA]-3'-cytidine-3'-phosphate + a 5'-hydroxy-ribonucleotide-3'-[RNA].</text>
        <dbReference type="EC" id="4.6.1.18"/>
    </reaction>
</comment>
<keyword evidence="8 22" id="KW-0540">Nuclease</keyword>
<evidence type="ECO:0000256" key="15">
    <source>
        <dbReference type="ARBA" id="ARBA00023228"/>
    </source>
</evidence>
<reference evidence="24 25" key="1">
    <citation type="submission" date="2013-11" db="EMBL/GenBank/DDBJ databases">
        <title>The Damaraland mole rat (Fukomys damarensis) genome and evolution of African mole rats.</title>
        <authorList>
            <person name="Gladyshev V.N."/>
            <person name="Fang X."/>
        </authorList>
    </citation>
    <scope>NUCLEOTIDE SEQUENCE [LARGE SCALE GENOMIC DNA]</scope>
    <source>
        <tissue evidence="24">Liver</tissue>
    </source>
</reference>
<evidence type="ECO:0000256" key="12">
    <source>
        <dbReference type="ARBA" id="ARBA00023022"/>
    </source>
</evidence>
<evidence type="ECO:0000256" key="22">
    <source>
        <dbReference type="RuleBase" id="RU000651"/>
    </source>
</evidence>
<feature type="signal peptide" evidence="22">
    <location>
        <begin position="1"/>
        <end position="24"/>
    </location>
</feature>
<dbReference type="GO" id="GO:0050830">
    <property type="term" value="P:defense response to Gram-positive bacterium"/>
    <property type="evidence" value="ECO:0007669"/>
    <property type="project" value="TreeGrafter"/>
</dbReference>
<dbReference type="AlphaFoldDB" id="A0A091DBD6"/>
<evidence type="ECO:0000256" key="20">
    <source>
        <dbReference type="ARBA" id="ARBA00039800"/>
    </source>
</evidence>
<dbReference type="GO" id="GO:0003676">
    <property type="term" value="F:nucleic acid binding"/>
    <property type="evidence" value="ECO:0007669"/>
    <property type="project" value="InterPro"/>
</dbReference>
<evidence type="ECO:0000256" key="19">
    <source>
        <dbReference type="ARBA" id="ARBA00038824"/>
    </source>
</evidence>
<evidence type="ECO:0000256" key="4">
    <source>
        <dbReference type="ARBA" id="ARBA00005600"/>
    </source>
</evidence>
<evidence type="ECO:0000256" key="7">
    <source>
        <dbReference type="ARBA" id="ARBA00022529"/>
    </source>
</evidence>
<comment type="subcellular location">
    <subcellularLocation>
        <location evidence="2">Cytoplasmic granule</location>
    </subcellularLocation>
    <subcellularLocation>
        <location evidence="1">Lysosome</location>
    </subcellularLocation>
    <subcellularLocation>
        <location evidence="3">Secreted</location>
    </subcellularLocation>
</comment>
<keyword evidence="25" id="KW-1185">Reference proteome</keyword>
<dbReference type="PROSITE" id="PS00127">
    <property type="entry name" value="RNASE_PANCREATIC"/>
    <property type="match status" value="1"/>
</dbReference>
<keyword evidence="11 22" id="KW-0378">Hydrolase</keyword>
<evidence type="ECO:0000313" key="24">
    <source>
        <dbReference type="EMBL" id="KFO27575.1"/>
    </source>
</evidence>
<keyword evidence="9 22" id="KW-0732">Signal</keyword>
<dbReference type="Gene3D" id="3.10.130.10">
    <property type="entry name" value="Ribonuclease A-like domain"/>
    <property type="match status" value="1"/>
</dbReference>
<keyword evidence="6" id="KW-0964">Secreted</keyword>
<dbReference type="eggNOG" id="ENOG502TDZ3">
    <property type="taxonomic scope" value="Eukaryota"/>
</dbReference>